<comment type="caution">
    <text evidence="8">The sequence shown here is derived from an EMBL/GenBank/DDBJ whole genome shotgun (WGS) entry which is preliminary data.</text>
</comment>
<dbReference type="InterPro" id="IPR058240">
    <property type="entry name" value="rSAM_sf"/>
</dbReference>
<dbReference type="GO" id="GO:0051536">
    <property type="term" value="F:iron-sulfur cluster binding"/>
    <property type="evidence" value="ECO:0007669"/>
    <property type="project" value="UniProtKB-KW"/>
</dbReference>
<evidence type="ECO:0000313" key="9">
    <source>
        <dbReference type="Proteomes" id="UP000190188"/>
    </source>
</evidence>
<dbReference type="RefSeq" id="WP_078497561.1">
    <property type="nucleotide sequence ID" value="NZ_MSZX01000002.1"/>
</dbReference>
<reference evidence="8 9" key="1">
    <citation type="submission" date="2017-01" db="EMBL/GenBank/DDBJ databases">
        <title>Genome analysis of Paenibacillus selenitrireducens ES3-24.</title>
        <authorList>
            <person name="Xu D."/>
            <person name="Yao R."/>
            <person name="Zheng S."/>
        </authorList>
    </citation>
    <scope>NUCLEOTIDE SEQUENCE [LARGE SCALE GENOMIC DNA]</scope>
    <source>
        <strain evidence="8 9">ES3-24</strain>
    </source>
</reference>
<evidence type="ECO:0000256" key="1">
    <source>
        <dbReference type="ARBA" id="ARBA00001966"/>
    </source>
</evidence>
<keyword evidence="4" id="KW-0408">Iron</keyword>
<dbReference type="InterPro" id="IPR007197">
    <property type="entry name" value="rSAM"/>
</dbReference>
<dbReference type="NCBIfam" id="TIGR03942">
    <property type="entry name" value="sulfatase_rSAM"/>
    <property type="match status" value="1"/>
</dbReference>
<feature type="domain" description="Radical SAM core" evidence="7">
    <location>
        <begin position="10"/>
        <end position="237"/>
    </location>
</feature>
<dbReference type="SFLD" id="SFLDG01386">
    <property type="entry name" value="main_SPASM_domain-containing"/>
    <property type="match status" value="1"/>
</dbReference>
<evidence type="ECO:0000256" key="5">
    <source>
        <dbReference type="ARBA" id="ARBA00023014"/>
    </source>
</evidence>
<dbReference type="SFLD" id="SFLDG01384">
    <property type="entry name" value="thioether_bond_formation_requi"/>
    <property type="match status" value="1"/>
</dbReference>
<evidence type="ECO:0000256" key="3">
    <source>
        <dbReference type="ARBA" id="ARBA00022723"/>
    </source>
</evidence>
<evidence type="ECO:0000256" key="2">
    <source>
        <dbReference type="ARBA" id="ARBA00022691"/>
    </source>
</evidence>
<evidence type="ECO:0000256" key="6">
    <source>
        <dbReference type="ARBA" id="ARBA00023601"/>
    </source>
</evidence>
<dbReference type="InterPro" id="IPR023867">
    <property type="entry name" value="Sulphatase_maturase_rSAM"/>
</dbReference>
<dbReference type="OrthoDB" id="9808591at2"/>
<dbReference type="SUPFAM" id="SSF102114">
    <property type="entry name" value="Radical SAM enzymes"/>
    <property type="match status" value="1"/>
</dbReference>
<evidence type="ECO:0000313" key="8">
    <source>
        <dbReference type="EMBL" id="OPA80214.1"/>
    </source>
</evidence>
<dbReference type="GO" id="GO:0046872">
    <property type="term" value="F:metal ion binding"/>
    <property type="evidence" value="ECO:0007669"/>
    <property type="project" value="UniProtKB-KW"/>
</dbReference>
<dbReference type="InterPro" id="IPR023885">
    <property type="entry name" value="4Fe4S-binding_SPASM_dom"/>
</dbReference>
<dbReference type="Pfam" id="PF13186">
    <property type="entry name" value="SPASM"/>
    <property type="match status" value="1"/>
</dbReference>
<evidence type="ECO:0000256" key="4">
    <source>
        <dbReference type="ARBA" id="ARBA00023004"/>
    </source>
</evidence>
<protein>
    <submittedName>
        <fullName evidence="8">Anaerobic sulfatase maturase</fullName>
    </submittedName>
</protein>
<proteinExistence type="inferred from homology"/>
<dbReference type="NCBIfam" id="TIGR04085">
    <property type="entry name" value="rSAM_more_4Fe4S"/>
    <property type="match status" value="1"/>
</dbReference>
<dbReference type="SFLD" id="SFLDS00029">
    <property type="entry name" value="Radical_SAM"/>
    <property type="match status" value="1"/>
</dbReference>
<keyword evidence="2" id="KW-0949">S-adenosyl-L-methionine</keyword>
<dbReference type="SFLD" id="SFLDG01072">
    <property type="entry name" value="dehydrogenase_like"/>
    <property type="match status" value="1"/>
</dbReference>
<evidence type="ECO:0000259" key="7">
    <source>
        <dbReference type="PROSITE" id="PS51918"/>
    </source>
</evidence>
<dbReference type="PANTHER" id="PTHR43273">
    <property type="entry name" value="ANAEROBIC SULFATASE-MATURATING ENZYME HOMOLOG ASLB-RELATED"/>
    <property type="match status" value="1"/>
</dbReference>
<comment type="cofactor">
    <cofactor evidence="1">
        <name>[4Fe-4S] cluster</name>
        <dbReference type="ChEBI" id="CHEBI:49883"/>
    </cofactor>
</comment>
<dbReference type="EMBL" id="MSZX01000002">
    <property type="protein sequence ID" value="OPA80214.1"/>
    <property type="molecule type" value="Genomic_DNA"/>
</dbReference>
<dbReference type="STRING" id="1324314.BVG16_05580"/>
<comment type="similarity">
    <text evidence="6">Belongs to the radical SAM superfamily. Anaerobic sulfatase-maturating enzyme family.</text>
</comment>
<dbReference type="AlphaFoldDB" id="A0A1T2XK42"/>
<dbReference type="SUPFAM" id="SSF103642">
    <property type="entry name" value="Sec-C motif"/>
    <property type="match status" value="1"/>
</dbReference>
<dbReference type="CDD" id="cd01335">
    <property type="entry name" value="Radical_SAM"/>
    <property type="match status" value="1"/>
</dbReference>
<dbReference type="Gene3D" id="3.20.20.70">
    <property type="entry name" value="Aldolase class I"/>
    <property type="match status" value="1"/>
</dbReference>
<dbReference type="Proteomes" id="UP000190188">
    <property type="component" value="Unassembled WGS sequence"/>
</dbReference>
<dbReference type="Pfam" id="PF04055">
    <property type="entry name" value="Radical_SAM"/>
    <property type="match status" value="1"/>
</dbReference>
<accession>A0A1T2XK42</accession>
<sequence length="407" mass="46423">MTTTCQTTRQAVPASLLWKTVSEDCNLACDYCYYSSCKGQPSPEIRRIEDSLLQKVIREMMEQSRGFASFAWQGGEPLLAGLDFFQKVVQLQAQYAPRNTVISNALQTNGTLINPAWAAFFRQYSFLIGVSMDGPAWIHDQRRKTGSGAGSYASVMRGIEVLRQEKVEFNILTVIHETNVLESAALTEWIDQNRFKYVQFIPGMDFRSQDVGAEGKYLITPKQYGQFLCEILDWWYRDGEPDVSVRILDNWLQRLIGEEAESCIHRSECPSVLVMEQNGAAYPCDFYIHDDYRLGAAGEQSLASMMLDTSWEKFRSQKGNLADACRSCAYLHYCHGGCPRNRVQGFDHDKPGQDYLCESYRMLYAYGEERMRKLAKKIVARLGRRMPARNELCLCGSGRKYKQCCGH</sequence>
<dbReference type="GO" id="GO:0016491">
    <property type="term" value="F:oxidoreductase activity"/>
    <property type="evidence" value="ECO:0007669"/>
    <property type="project" value="InterPro"/>
</dbReference>
<keyword evidence="9" id="KW-1185">Reference proteome</keyword>
<dbReference type="InterPro" id="IPR004027">
    <property type="entry name" value="SEC_C_motif"/>
</dbReference>
<dbReference type="SFLD" id="SFLDG01067">
    <property type="entry name" value="SPASM/twitch_domain_containing"/>
    <property type="match status" value="1"/>
</dbReference>
<keyword evidence="5" id="KW-0411">Iron-sulfur</keyword>
<dbReference type="Pfam" id="PF02810">
    <property type="entry name" value="SEC-C"/>
    <property type="match status" value="1"/>
</dbReference>
<dbReference type="PANTHER" id="PTHR43273:SF3">
    <property type="entry name" value="ANAEROBIC SULFATASE-MATURATING ENZYME HOMOLOG ASLB-RELATED"/>
    <property type="match status" value="1"/>
</dbReference>
<organism evidence="8 9">
    <name type="scientific">Paenibacillus selenitireducens</name>
    <dbReference type="NCBI Taxonomy" id="1324314"/>
    <lineage>
        <taxon>Bacteria</taxon>
        <taxon>Bacillati</taxon>
        <taxon>Bacillota</taxon>
        <taxon>Bacilli</taxon>
        <taxon>Bacillales</taxon>
        <taxon>Paenibacillaceae</taxon>
        <taxon>Paenibacillus</taxon>
    </lineage>
</organism>
<gene>
    <name evidence="8" type="ORF">BVG16_05580</name>
</gene>
<dbReference type="InterPro" id="IPR013785">
    <property type="entry name" value="Aldolase_TIM"/>
</dbReference>
<dbReference type="PROSITE" id="PS51918">
    <property type="entry name" value="RADICAL_SAM"/>
    <property type="match status" value="1"/>
</dbReference>
<keyword evidence="3" id="KW-0479">Metal-binding</keyword>
<name>A0A1T2XK42_9BACL</name>